<feature type="domain" description="Protein-glutamine gamma-glutamyltransferase-like C-terminal" evidence="9">
    <location>
        <begin position="258"/>
        <end position="316"/>
    </location>
</feature>
<comment type="subcellular location">
    <subcellularLocation>
        <location evidence="7">Membrane</location>
        <topology evidence="7">Multi-pass membrane protein</topology>
    </subcellularLocation>
</comment>
<evidence type="ECO:0000313" key="10">
    <source>
        <dbReference type="EMBL" id="KAL1836638.1"/>
    </source>
</evidence>
<feature type="compositionally biased region" description="Polar residues" evidence="8">
    <location>
        <begin position="164"/>
        <end position="183"/>
    </location>
</feature>
<feature type="compositionally biased region" description="Low complexity" evidence="8">
    <location>
        <begin position="456"/>
        <end position="475"/>
    </location>
</feature>
<dbReference type="InterPro" id="IPR025403">
    <property type="entry name" value="TgpA-like_C"/>
</dbReference>
<evidence type="ECO:0000256" key="2">
    <source>
        <dbReference type="ARBA" id="ARBA00005550"/>
    </source>
</evidence>
<proteinExistence type="inferred from homology"/>
<feature type="transmembrane region" description="Helical" evidence="7">
    <location>
        <begin position="53"/>
        <end position="77"/>
    </location>
</feature>
<dbReference type="Pfam" id="PF13559">
    <property type="entry name" value="DUF4129"/>
    <property type="match status" value="1"/>
</dbReference>
<evidence type="ECO:0000256" key="5">
    <source>
        <dbReference type="ARBA" id="ARBA00022989"/>
    </source>
</evidence>
<comment type="similarity">
    <text evidence="2 7">Belongs to the DLT1 family.</text>
</comment>
<keyword evidence="5 7" id="KW-1133">Transmembrane helix</keyword>
<evidence type="ECO:0000256" key="6">
    <source>
        <dbReference type="ARBA" id="ARBA00023136"/>
    </source>
</evidence>
<feature type="region of interest" description="Disordered" evidence="8">
    <location>
        <begin position="134"/>
        <end position="183"/>
    </location>
</feature>
<sequence length="520" mass="55301">MATLSSMSPAAILFLIVYNFFYYFLYLVLFAVLIVTPIDLIQQGVQNSRNYDILAIIVVYVVTILVVGFIYAARLYISRSVLASIPKQWVPVEKGDVPPAVRRMIVDSLSRSAAIAYEARPRNPLVVLVPETATPTTAAPPGTSAGAKRHASSQSGTYAPPTPATSKNRGTTPASTSNSNSGIKAMSLTQDRPFWANIEHPGWAPPTAHDLPNLQYDTVIAELPNLIEAKALTLAPPDPHAPQQRGQPPPIDPQAVALLTRPDCAGLREYLALLTDLGVLAPPLQEITADFLARYEAARFSGRPLTAAQFRELMALFSELLRGMQPLSRAMLATQADDGSSASVSVNVERMEESDIDEDAPRGSSPSSAGLGRNGEPTDRGGNGGGMGMNLNLNTNLARRPSHASTETSSSSGSVARPRPSGRGSSTATPWGGSSRHHQHRHRHQQYRTAPTTPRSVAQQGVEVQGSVESSSDSSFAHTRRPFPASEVGSYSDEEGSGSGMGGSDDAGGSVIRLPGSESD</sequence>
<evidence type="ECO:0000259" key="9">
    <source>
        <dbReference type="Pfam" id="PF13559"/>
    </source>
</evidence>
<feature type="compositionally biased region" description="Low complexity" evidence="8">
    <location>
        <begin position="134"/>
        <end position="146"/>
    </location>
</feature>
<organism evidence="10 11">
    <name type="scientific">Humicola insolens</name>
    <name type="common">Soft-rot fungus</name>
    <dbReference type="NCBI Taxonomy" id="85995"/>
    <lineage>
        <taxon>Eukaryota</taxon>
        <taxon>Fungi</taxon>
        <taxon>Dikarya</taxon>
        <taxon>Ascomycota</taxon>
        <taxon>Pezizomycotina</taxon>
        <taxon>Sordariomycetes</taxon>
        <taxon>Sordariomycetidae</taxon>
        <taxon>Sordariales</taxon>
        <taxon>Chaetomiaceae</taxon>
        <taxon>Mycothermus</taxon>
    </lineage>
</organism>
<feature type="compositionally biased region" description="Low complexity" evidence="8">
    <location>
        <begin position="403"/>
        <end position="414"/>
    </location>
</feature>
<dbReference type="InterPro" id="IPR038869">
    <property type="entry name" value="DLT1"/>
</dbReference>
<feature type="compositionally biased region" description="Basic residues" evidence="8">
    <location>
        <begin position="435"/>
        <end position="446"/>
    </location>
</feature>
<gene>
    <name evidence="7" type="primary">DLT1</name>
    <name evidence="10" type="ORF">VTJ49DRAFT_4825</name>
</gene>
<evidence type="ECO:0000256" key="4">
    <source>
        <dbReference type="ARBA" id="ARBA00022692"/>
    </source>
</evidence>
<keyword evidence="6 7" id="KW-0472">Membrane</keyword>
<evidence type="ECO:0000256" key="3">
    <source>
        <dbReference type="ARBA" id="ARBA00021353"/>
    </source>
</evidence>
<reference evidence="10 11" key="1">
    <citation type="journal article" date="2024" name="Commun. Biol.">
        <title>Comparative genomic analysis of thermophilic fungi reveals convergent evolutionary adaptations and gene losses.</title>
        <authorList>
            <person name="Steindorff A.S."/>
            <person name="Aguilar-Pontes M.V."/>
            <person name="Robinson A.J."/>
            <person name="Andreopoulos B."/>
            <person name="LaButti K."/>
            <person name="Kuo A."/>
            <person name="Mondo S."/>
            <person name="Riley R."/>
            <person name="Otillar R."/>
            <person name="Haridas S."/>
            <person name="Lipzen A."/>
            <person name="Grimwood J."/>
            <person name="Schmutz J."/>
            <person name="Clum A."/>
            <person name="Reid I.D."/>
            <person name="Moisan M.C."/>
            <person name="Butler G."/>
            <person name="Nguyen T.T.M."/>
            <person name="Dewar K."/>
            <person name="Conant G."/>
            <person name="Drula E."/>
            <person name="Henrissat B."/>
            <person name="Hansel C."/>
            <person name="Singer S."/>
            <person name="Hutchinson M.I."/>
            <person name="de Vries R.P."/>
            <person name="Natvig D.O."/>
            <person name="Powell A.J."/>
            <person name="Tsang A."/>
            <person name="Grigoriev I.V."/>
        </authorList>
    </citation>
    <scope>NUCLEOTIDE SEQUENCE [LARGE SCALE GENOMIC DNA]</scope>
    <source>
        <strain evidence="10 11">CBS 620.91</strain>
    </source>
</reference>
<dbReference type="PANTHER" id="PTHR40021:SF1">
    <property type="entry name" value="DEFECT AT LOW TEMPERATURE PROTEIN 1"/>
    <property type="match status" value="1"/>
</dbReference>
<dbReference type="EMBL" id="JAZGSY010000385">
    <property type="protein sequence ID" value="KAL1836638.1"/>
    <property type="molecule type" value="Genomic_DNA"/>
</dbReference>
<dbReference type="PANTHER" id="PTHR40021">
    <property type="entry name" value="DEFECT AT LOW TEMPERATURE PROTEIN 1"/>
    <property type="match status" value="1"/>
</dbReference>
<feature type="transmembrane region" description="Helical" evidence="7">
    <location>
        <begin position="20"/>
        <end position="41"/>
    </location>
</feature>
<name>A0ABR3V4D2_HUMIN</name>
<feature type="compositionally biased region" description="Gly residues" evidence="8">
    <location>
        <begin position="497"/>
        <end position="506"/>
    </location>
</feature>
<keyword evidence="11" id="KW-1185">Reference proteome</keyword>
<dbReference type="Proteomes" id="UP001583172">
    <property type="component" value="Unassembled WGS sequence"/>
</dbReference>
<protein>
    <recommendedName>
        <fullName evidence="3 7">Defect at low temperature protein 1</fullName>
    </recommendedName>
</protein>
<evidence type="ECO:0000256" key="7">
    <source>
        <dbReference type="RuleBase" id="RU367100"/>
    </source>
</evidence>
<evidence type="ECO:0000313" key="11">
    <source>
        <dbReference type="Proteomes" id="UP001583172"/>
    </source>
</evidence>
<comment type="function">
    <text evidence="1 7">Required for growth under high-pressure and low-temperature conditions.</text>
</comment>
<evidence type="ECO:0000256" key="1">
    <source>
        <dbReference type="ARBA" id="ARBA00002489"/>
    </source>
</evidence>
<accession>A0ABR3V4D2</accession>
<keyword evidence="4 7" id="KW-0812">Transmembrane</keyword>
<evidence type="ECO:0000256" key="8">
    <source>
        <dbReference type="SAM" id="MobiDB-lite"/>
    </source>
</evidence>
<comment type="caution">
    <text evidence="10">The sequence shown here is derived from an EMBL/GenBank/DDBJ whole genome shotgun (WGS) entry which is preliminary data.</text>
</comment>
<feature type="region of interest" description="Disordered" evidence="8">
    <location>
        <begin position="349"/>
        <end position="520"/>
    </location>
</feature>